<sequence>MEGDANKVRIGDGTVIGGYLNYPLVKGKKYNYEVYTVWNVTGVPVVGRSRGECVGRCSGRIGTLIWSPAAEVVAAAAALIRPAEAVRSGRGDRRRRRPAGAARCHHRAAAAATRCDGLAARR</sequence>
<dbReference type="OrthoDB" id="5898753at2759"/>
<evidence type="ECO:0000313" key="1">
    <source>
        <dbReference type="EMBL" id="KIH68491.1"/>
    </source>
</evidence>
<organism evidence="1 2">
    <name type="scientific">Ancylostoma duodenale</name>
    <dbReference type="NCBI Taxonomy" id="51022"/>
    <lineage>
        <taxon>Eukaryota</taxon>
        <taxon>Metazoa</taxon>
        <taxon>Ecdysozoa</taxon>
        <taxon>Nematoda</taxon>
        <taxon>Chromadorea</taxon>
        <taxon>Rhabditida</taxon>
        <taxon>Rhabditina</taxon>
        <taxon>Rhabditomorpha</taxon>
        <taxon>Strongyloidea</taxon>
        <taxon>Ancylostomatidae</taxon>
        <taxon>Ancylostomatinae</taxon>
        <taxon>Ancylostoma</taxon>
    </lineage>
</organism>
<keyword evidence="2" id="KW-1185">Reference proteome</keyword>
<name>A0A0C2HFX1_9BILA</name>
<reference evidence="1 2" key="1">
    <citation type="submission" date="2013-12" db="EMBL/GenBank/DDBJ databases">
        <title>Draft genome of the parsitic nematode Ancylostoma duodenale.</title>
        <authorList>
            <person name="Mitreva M."/>
        </authorList>
    </citation>
    <scope>NUCLEOTIDE SEQUENCE [LARGE SCALE GENOMIC DNA]</scope>
    <source>
        <strain evidence="1 2">Zhejiang</strain>
    </source>
</reference>
<dbReference type="EMBL" id="KN726364">
    <property type="protein sequence ID" value="KIH68491.1"/>
    <property type="molecule type" value="Genomic_DNA"/>
</dbReference>
<dbReference type="Proteomes" id="UP000054047">
    <property type="component" value="Unassembled WGS sequence"/>
</dbReference>
<dbReference type="AlphaFoldDB" id="A0A0C2HFX1"/>
<protein>
    <submittedName>
        <fullName evidence="1">Uncharacterized protein</fullName>
    </submittedName>
</protein>
<gene>
    <name evidence="1" type="ORF">ANCDUO_01165</name>
</gene>
<proteinExistence type="predicted"/>
<evidence type="ECO:0000313" key="2">
    <source>
        <dbReference type="Proteomes" id="UP000054047"/>
    </source>
</evidence>
<accession>A0A0C2HFX1</accession>